<proteinExistence type="predicted"/>
<keyword evidence="3" id="KW-0378">Hydrolase</keyword>
<dbReference type="PANTHER" id="PTHR43358:SF4">
    <property type="entry name" value="ALPHA_BETA HYDROLASE FOLD-1 DOMAIN-CONTAINING PROTEIN"/>
    <property type="match status" value="1"/>
</dbReference>
<feature type="chain" id="PRO_5026242702" evidence="1">
    <location>
        <begin position="20"/>
        <end position="320"/>
    </location>
</feature>
<dbReference type="InterPro" id="IPR022742">
    <property type="entry name" value="Hydrolase_4"/>
</dbReference>
<dbReference type="InterPro" id="IPR029058">
    <property type="entry name" value="AB_hydrolase_fold"/>
</dbReference>
<feature type="signal peptide" evidence="1">
    <location>
        <begin position="1"/>
        <end position="19"/>
    </location>
</feature>
<accession>A0A6I2UYQ2</accession>
<dbReference type="EMBL" id="VUNL01000011">
    <property type="protein sequence ID" value="MSV25485.1"/>
    <property type="molecule type" value="Genomic_DNA"/>
</dbReference>
<dbReference type="GO" id="GO:0016787">
    <property type="term" value="F:hydrolase activity"/>
    <property type="evidence" value="ECO:0007669"/>
    <property type="project" value="UniProtKB-KW"/>
</dbReference>
<protein>
    <submittedName>
        <fullName evidence="3">Alpha/beta hydrolase</fullName>
    </submittedName>
</protein>
<sequence length="320" mass="35443">MKKIVVSCLLTAVFTLAAAATVFVVGTGYFVGNYAVHFGLERGTGDHSQEPPRAYALLMPPEARHYNRPDYTNEEWTMESADGLKLRATHFFPDQKSSRWVIVVHGYGCTQENSWYIAANYLKMGYHVLTPDLRGAGKSEGRYLTMGCRESEDIAAWTRLIAERHPQAKIVLHGVSMGAATVMMAAARPDLPGQAVACIEDCGYTGAFDLLVHQITASFGLPAFPAMNLLDWRCRKVAGFSLHEADPLEAVRHSSLPILFIHGTKDTLVPPDMAEALYEAADAPKKQLLFIDGAIHAASSQQDQEKYFQTIRTFVRPYMQ</sequence>
<evidence type="ECO:0000313" key="4">
    <source>
        <dbReference type="Proteomes" id="UP000430222"/>
    </source>
</evidence>
<keyword evidence="4" id="KW-1185">Reference proteome</keyword>
<dbReference type="Gene3D" id="3.40.50.1820">
    <property type="entry name" value="alpha/beta hydrolase"/>
    <property type="match status" value="1"/>
</dbReference>
<dbReference type="AlphaFoldDB" id="A0A6I2UYQ2"/>
<dbReference type="Proteomes" id="UP000430222">
    <property type="component" value="Unassembled WGS sequence"/>
</dbReference>
<comment type="caution">
    <text evidence="3">The sequence shown here is derived from an EMBL/GenBank/DDBJ whole genome shotgun (WGS) entry which is preliminary data.</text>
</comment>
<reference evidence="3 4" key="1">
    <citation type="submission" date="2019-08" db="EMBL/GenBank/DDBJ databases">
        <title>In-depth cultivation of the pig gut microbiome towards novel bacterial diversity and tailored functional studies.</title>
        <authorList>
            <person name="Wylensek D."/>
            <person name="Hitch T.C.A."/>
            <person name="Clavel T."/>
        </authorList>
    </citation>
    <scope>NUCLEOTIDE SEQUENCE [LARGE SCALE GENOMIC DNA]</scope>
    <source>
        <strain evidence="4">WCA-380-WT-3B3</strain>
    </source>
</reference>
<feature type="domain" description="Serine aminopeptidase S33" evidence="2">
    <location>
        <begin position="98"/>
        <end position="190"/>
    </location>
</feature>
<gene>
    <name evidence="3" type="ORF">FYJ78_09915</name>
</gene>
<organism evidence="3 4">
    <name type="scientific">Selenomonas montiformis</name>
    <dbReference type="NCBI Taxonomy" id="2652285"/>
    <lineage>
        <taxon>Bacteria</taxon>
        <taxon>Bacillati</taxon>
        <taxon>Bacillota</taxon>
        <taxon>Negativicutes</taxon>
        <taxon>Selenomonadales</taxon>
        <taxon>Selenomonadaceae</taxon>
        <taxon>Selenomonas</taxon>
    </lineage>
</organism>
<evidence type="ECO:0000259" key="2">
    <source>
        <dbReference type="Pfam" id="PF12146"/>
    </source>
</evidence>
<name>A0A6I2UYQ2_9FIRM</name>
<dbReference type="InterPro" id="IPR052920">
    <property type="entry name" value="DNA-binding_regulatory"/>
</dbReference>
<feature type="domain" description="Serine aminopeptidase S33" evidence="2">
    <location>
        <begin position="249"/>
        <end position="297"/>
    </location>
</feature>
<dbReference type="Pfam" id="PF12146">
    <property type="entry name" value="Hydrolase_4"/>
    <property type="match status" value="2"/>
</dbReference>
<evidence type="ECO:0000256" key="1">
    <source>
        <dbReference type="SAM" id="SignalP"/>
    </source>
</evidence>
<dbReference type="RefSeq" id="WP_154621244.1">
    <property type="nucleotide sequence ID" value="NZ_VUNL01000011.1"/>
</dbReference>
<dbReference type="PANTHER" id="PTHR43358">
    <property type="entry name" value="ALPHA/BETA-HYDROLASE"/>
    <property type="match status" value="1"/>
</dbReference>
<keyword evidence="1" id="KW-0732">Signal</keyword>
<evidence type="ECO:0000313" key="3">
    <source>
        <dbReference type="EMBL" id="MSV25485.1"/>
    </source>
</evidence>
<dbReference type="SUPFAM" id="SSF53474">
    <property type="entry name" value="alpha/beta-Hydrolases"/>
    <property type="match status" value="1"/>
</dbReference>